<comment type="caution">
    <text evidence="1">The sequence shown here is derived from an EMBL/GenBank/DDBJ whole genome shotgun (WGS) entry which is preliminary data.</text>
</comment>
<reference evidence="1 2" key="1">
    <citation type="journal article" date="2024" name="G3 (Bethesda)">
        <title>Genome assembly of Hibiscus sabdariffa L. provides insights into metabolisms of medicinal natural products.</title>
        <authorList>
            <person name="Kim T."/>
        </authorList>
    </citation>
    <scope>NUCLEOTIDE SEQUENCE [LARGE SCALE GENOMIC DNA]</scope>
    <source>
        <strain evidence="1">TK-2024</strain>
        <tissue evidence="1">Old leaves</tissue>
    </source>
</reference>
<organism evidence="1 2">
    <name type="scientific">Hibiscus sabdariffa</name>
    <name type="common">roselle</name>
    <dbReference type="NCBI Taxonomy" id="183260"/>
    <lineage>
        <taxon>Eukaryota</taxon>
        <taxon>Viridiplantae</taxon>
        <taxon>Streptophyta</taxon>
        <taxon>Embryophyta</taxon>
        <taxon>Tracheophyta</taxon>
        <taxon>Spermatophyta</taxon>
        <taxon>Magnoliopsida</taxon>
        <taxon>eudicotyledons</taxon>
        <taxon>Gunneridae</taxon>
        <taxon>Pentapetalae</taxon>
        <taxon>rosids</taxon>
        <taxon>malvids</taxon>
        <taxon>Malvales</taxon>
        <taxon>Malvaceae</taxon>
        <taxon>Malvoideae</taxon>
        <taxon>Hibiscus</taxon>
    </lineage>
</organism>
<sequence>MLPTSDNVMCTLLEAKDSSQFEAPEEMNKGCVPSAELYGQPNDMVGIDDIEGVNSRASRPQENDVIIPHIVARGYVVVAPSSLNVDAHTTIQEEEVMEAKPVAVKDWVTNFSDSFCQGGPETLIGPGVQATHGDGNDMVQWFKNKTFEGTSFGNLQ</sequence>
<keyword evidence="2" id="KW-1185">Reference proteome</keyword>
<dbReference type="EMBL" id="JBBPBM010000099">
    <property type="protein sequence ID" value="KAK8508573.1"/>
    <property type="molecule type" value="Genomic_DNA"/>
</dbReference>
<name>A0ABR2BN42_9ROSI</name>
<protein>
    <submittedName>
        <fullName evidence="1">Uncharacterized protein</fullName>
    </submittedName>
</protein>
<gene>
    <name evidence="1" type="ORF">V6N12_044489</name>
</gene>
<accession>A0ABR2BN42</accession>
<proteinExistence type="predicted"/>
<evidence type="ECO:0000313" key="2">
    <source>
        <dbReference type="Proteomes" id="UP001472677"/>
    </source>
</evidence>
<dbReference type="Proteomes" id="UP001472677">
    <property type="component" value="Unassembled WGS sequence"/>
</dbReference>
<evidence type="ECO:0000313" key="1">
    <source>
        <dbReference type="EMBL" id="KAK8508573.1"/>
    </source>
</evidence>